<comment type="catalytic activity">
    <reaction evidence="6">
        <text>P(1),P(4)-bis(5'-adenosyl) tetraphosphate + H2O = 2 ADP + 2 H(+)</text>
        <dbReference type="Rhea" id="RHEA:24252"/>
        <dbReference type="ChEBI" id="CHEBI:15377"/>
        <dbReference type="ChEBI" id="CHEBI:15378"/>
        <dbReference type="ChEBI" id="CHEBI:58141"/>
        <dbReference type="ChEBI" id="CHEBI:456216"/>
        <dbReference type="EC" id="3.6.1.41"/>
    </reaction>
</comment>
<evidence type="ECO:0000256" key="2">
    <source>
        <dbReference type="ARBA" id="ARBA00022723"/>
    </source>
</evidence>
<dbReference type="NCBIfam" id="TIGR00488">
    <property type="entry name" value="bis(5'-nucleosyl)-tetraphosphatase (symmetrical) YqeK"/>
    <property type="match status" value="1"/>
</dbReference>
<dbReference type="PANTHER" id="PTHR35795">
    <property type="entry name" value="SLR1885 PROTEIN"/>
    <property type="match status" value="1"/>
</dbReference>
<dbReference type="PANTHER" id="PTHR35795:SF1">
    <property type="entry name" value="BIS(5'-NUCLEOSYL)-TETRAPHOSPHATASE, SYMMETRICAL"/>
    <property type="match status" value="1"/>
</dbReference>
<keyword evidence="4" id="KW-0378">Hydrolase</keyword>
<evidence type="ECO:0000256" key="1">
    <source>
        <dbReference type="ARBA" id="ARBA00012506"/>
    </source>
</evidence>
<organism evidence="8 9">
    <name type="scientific">Limosilactobacillus pontis</name>
    <dbReference type="NCBI Taxonomy" id="35787"/>
    <lineage>
        <taxon>Bacteria</taxon>
        <taxon>Bacillati</taxon>
        <taxon>Bacillota</taxon>
        <taxon>Bacilli</taxon>
        <taxon>Lactobacillales</taxon>
        <taxon>Lactobacillaceae</taxon>
        <taxon>Limosilactobacillus</taxon>
    </lineage>
</organism>
<evidence type="ECO:0000256" key="6">
    <source>
        <dbReference type="ARBA" id="ARBA00049417"/>
    </source>
</evidence>
<name>A0A2J6NQ76_9LACO</name>
<evidence type="ECO:0000256" key="4">
    <source>
        <dbReference type="ARBA" id="ARBA00022801"/>
    </source>
</evidence>
<dbReference type="InterPro" id="IPR003607">
    <property type="entry name" value="HD/PDEase_dom"/>
</dbReference>
<evidence type="ECO:0000313" key="8">
    <source>
        <dbReference type="EMBL" id="PMB83471.1"/>
    </source>
</evidence>
<evidence type="ECO:0000256" key="3">
    <source>
        <dbReference type="ARBA" id="ARBA00022741"/>
    </source>
</evidence>
<dbReference type="AlphaFoldDB" id="A0A2J6NQ76"/>
<dbReference type="GO" id="GO:0046872">
    <property type="term" value="F:metal ion binding"/>
    <property type="evidence" value="ECO:0007669"/>
    <property type="project" value="UniProtKB-KW"/>
</dbReference>
<feature type="domain" description="HD" evidence="7">
    <location>
        <begin position="32"/>
        <end position="146"/>
    </location>
</feature>
<keyword evidence="3" id="KW-0547">Nucleotide-binding</keyword>
<dbReference type="EMBL" id="PNFV01000001">
    <property type="protein sequence ID" value="PMB83471.1"/>
    <property type="molecule type" value="Genomic_DNA"/>
</dbReference>
<dbReference type="GO" id="GO:0000166">
    <property type="term" value="F:nucleotide binding"/>
    <property type="evidence" value="ECO:0007669"/>
    <property type="project" value="UniProtKB-KW"/>
</dbReference>
<dbReference type="InterPro" id="IPR006674">
    <property type="entry name" value="HD_domain"/>
</dbReference>
<evidence type="ECO:0000313" key="9">
    <source>
        <dbReference type="Proteomes" id="UP000239920"/>
    </source>
</evidence>
<keyword evidence="2" id="KW-0479">Metal-binding</keyword>
<dbReference type="InterPro" id="IPR051094">
    <property type="entry name" value="Diverse_Catalytic_Enzymes"/>
</dbReference>
<keyword evidence="5" id="KW-0408">Iron</keyword>
<proteinExistence type="predicted"/>
<dbReference type="NCBIfam" id="TIGR00277">
    <property type="entry name" value="HDIG"/>
    <property type="match status" value="1"/>
</dbReference>
<dbReference type="EC" id="3.6.1.41" evidence="1"/>
<comment type="caution">
    <text evidence="8">The sequence shown here is derived from an EMBL/GenBank/DDBJ whole genome shotgun (WGS) entry which is preliminary data.</text>
</comment>
<dbReference type="SUPFAM" id="SSF109604">
    <property type="entry name" value="HD-domain/PDEase-like"/>
    <property type="match status" value="1"/>
</dbReference>
<dbReference type="RefSeq" id="WP_104688027.1">
    <property type="nucleotide sequence ID" value="NZ_JBKTHY010000008.1"/>
</dbReference>
<sequence>MNKETIEYTHHYVPLTRDQLVDRLQAALKPKRFHHVLRVEQTAIALAKQNGVNVEKASIAGLCHDYAKQRPDQDFIDEIHAKGLSADLLNYGNAIWHGIVGAELIKDELGIWDEDILNAVRHHTTGAAKMTKLEQVVYMADYIEPARDFDGVEQARLITAQDLGAGVAYQTKHTLAYLIENEKPVYPKTIETYNAWVPAYEGKIN</sequence>
<dbReference type="GO" id="GO:0008803">
    <property type="term" value="F:bis(5'-nucleosyl)-tetraphosphatase (symmetrical) activity"/>
    <property type="evidence" value="ECO:0007669"/>
    <property type="project" value="UniProtKB-EC"/>
</dbReference>
<dbReference type="PROSITE" id="PS51831">
    <property type="entry name" value="HD"/>
    <property type="match status" value="1"/>
</dbReference>
<dbReference type="Proteomes" id="UP000239920">
    <property type="component" value="Unassembled WGS sequence"/>
</dbReference>
<evidence type="ECO:0000259" key="7">
    <source>
        <dbReference type="PROSITE" id="PS51831"/>
    </source>
</evidence>
<dbReference type="InterPro" id="IPR005249">
    <property type="entry name" value="YqeK"/>
</dbReference>
<evidence type="ECO:0000256" key="5">
    <source>
        <dbReference type="ARBA" id="ARBA00023004"/>
    </source>
</evidence>
<reference evidence="8 9" key="1">
    <citation type="submission" date="2017-09" db="EMBL/GenBank/DDBJ databases">
        <title>Bacterial strain isolated from the female urinary microbiota.</title>
        <authorList>
            <person name="Thomas-White K."/>
            <person name="Kumar N."/>
            <person name="Forster S."/>
            <person name="Putonti C."/>
            <person name="Lawley T."/>
            <person name="Wolfe A.J."/>
        </authorList>
    </citation>
    <scope>NUCLEOTIDE SEQUENCE [LARGE SCALE GENOMIC DNA]</scope>
    <source>
        <strain evidence="8 9">UMB0683</strain>
    </source>
</reference>
<dbReference type="SMART" id="SM00471">
    <property type="entry name" value="HDc"/>
    <property type="match status" value="1"/>
</dbReference>
<protein>
    <recommendedName>
        <fullName evidence="1">bis(5'-nucleosyl)-tetraphosphatase (symmetrical)</fullName>
        <ecNumber evidence="1">3.6.1.41</ecNumber>
    </recommendedName>
</protein>
<accession>A0A2J6NQ76</accession>
<dbReference type="OrthoDB" id="9782134at2"/>
<gene>
    <name evidence="8" type="ORF">CK797_01370</name>
</gene>
<dbReference type="CDD" id="cd00077">
    <property type="entry name" value="HDc"/>
    <property type="match status" value="1"/>
</dbReference>
<dbReference type="Gene3D" id="1.10.3210.10">
    <property type="entry name" value="Hypothetical protein af1432"/>
    <property type="match status" value="1"/>
</dbReference>
<dbReference type="Pfam" id="PF01966">
    <property type="entry name" value="HD"/>
    <property type="match status" value="1"/>
</dbReference>
<dbReference type="InterPro" id="IPR006675">
    <property type="entry name" value="HDIG_dom"/>
</dbReference>